<dbReference type="EMBL" id="JH993010">
    <property type="protein sequence ID" value="EKX43453.1"/>
    <property type="molecule type" value="Genomic_DNA"/>
</dbReference>
<dbReference type="SMART" id="SM00233">
    <property type="entry name" value="PH"/>
    <property type="match status" value="1"/>
</dbReference>
<keyword evidence="12" id="KW-1185">Reference proteome</keyword>
<feature type="transmembrane region" description="Helical" evidence="7">
    <location>
        <begin position="304"/>
        <end position="329"/>
    </location>
</feature>
<feature type="transmembrane region" description="Helical" evidence="7">
    <location>
        <begin position="256"/>
        <end position="274"/>
    </location>
</feature>
<gene>
    <name evidence="10" type="ORF">GUITHDRAFT_110577</name>
</gene>
<keyword evidence="4 7" id="KW-1133">Transmembrane helix</keyword>
<dbReference type="PROSITE" id="PS00018">
    <property type="entry name" value="EF_HAND_1"/>
    <property type="match status" value="1"/>
</dbReference>
<dbReference type="OrthoDB" id="416585at2759"/>
<evidence type="ECO:0000259" key="9">
    <source>
        <dbReference type="PROSITE" id="PS50222"/>
    </source>
</evidence>
<name>L1J4J8_GUITC</name>
<dbReference type="SUPFAM" id="SSF47473">
    <property type="entry name" value="EF-hand"/>
    <property type="match status" value="1"/>
</dbReference>
<dbReference type="InterPro" id="IPR011992">
    <property type="entry name" value="EF-hand-dom_pair"/>
</dbReference>
<dbReference type="SUPFAM" id="SSF50729">
    <property type="entry name" value="PH domain-like"/>
    <property type="match status" value="1"/>
</dbReference>
<dbReference type="Pfam" id="PF00169">
    <property type="entry name" value="PH"/>
    <property type="match status" value="1"/>
</dbReference>
<dbReference type="Gene3D" id="2.30.29.30">
    <property type="entry name" value="Pleckstrin-homology domain (PH domain)/Phosphotyrosine-binding domain (PTB)"/>
    <property type="match status" value="1"/>
</dbReference>
<evidence type="ECO:0000313" key="11">
    <source>
        <dbReference type="EnsemblProtists" id="EKX43453"/>
    </source>
</evidence>
<dbReference type="AlphaFoldDB" id="L1J4J8"/>
<feature type="transmembrane region" description="Helical" evidence="7">
    <location>
        <begin position="225"/>
        <end position="244"/>
    </location>
</feature>
<dbReference type="InterPro" id="IPR002048">
    <property type="entry name" value="EF_hand_dom"/>
</dbReference>
<evidence type="ECO:0000256" key="2">
    <source>
        <dbReference type="ARBA" id="ARBA00022692"/>
    </source>
</evidence>
<evidence type="ECO:0000256" key="6">
    <source>
        <dbReference type="SAM" id="MobiDB-lite"/>
    </source>
</evidence>
<keyword evidence="3" id="KW-0106">Calcium</keyword>
<feature type="transmembrane region" description="Helical" evidence="7">
    <location>
        <begin position="385"/>
        <end position="410"/>
    </location>
</feature>
<organism evidence="10">
    <name type="scientific">Guillardia theta (strain CCMP2712)</name>
    <name type="common">Cryptophyte</name>
    <dbReference type="NCBI Taxonomy" id="905079"/>
    <lineage>
        <taxon>Eukaryota</taxon>
        <taxon>Cryptophyceae</taxon>
        <taxon>Pyrenomonadales</taxon>
        <taxon>Geminigeraceae</taxon>
        <taxon>Guillardia</taxon>
    </lineage>
</organism>
<dbReference type="PROSITE" id="PS50003">
    <property type="entry name" value="PH_DOMAIN"/>
    <property type="match status" value="1"/>
</dbReference>
<dbReference type="InterPro" id="IPR005821">
    <property type="entry name" value="Ion_trans_dom"/>
</dbReference>
<dbReference type="GO" id="GO:0001518">
    <property type="term" value="C:voltage-gated sodium channel complex"/>
    <property type="evidence" value="ECO:0007669"/>
    <property type="project" value="TreeGrafter"/>
</dbReference>
<dbReference type="RefSeq" id="XP_005830433.1">
    <property type="nucleotide sequence ID" value="XM_005830376.1"/>
</dbReference>
<dbReference type="HOGENOM" id="CLU_314104_0_0_1"/>
<evidence type="ECO:0000256" key="1">
    <source>
        <dbReference type="ARBA" id="ARBA00004141"/>
    </source>
</evidence>
<reference evidence="11" key="3">
    <citation type="submission" date="2016-03" db="UniProtKB">
        <authorList>
            <consortium name="EnsemblProtists"/>
        </authorList>
    </citation>
    <scope>IDENTIFICATION</scope>
</reference>
<comment type="subcellular location">
    <subcellularLocation>
        <location evidence="1">Membrane</location>
        <topology evidence="1">Multi-pass membrane protein</topology>
    </subcellularLocation>
</comment>
<feature type="compositionally biased region" description="Basic and acidic residues" evidence="6">
    <location>
        <begin position="667"/>
        <end position="676"/>
    </location>
</feature>
<keyword evidence="2 7" id="KW-0812">Transmembrane</keyword>
<feature type="domain" description="EF-hand" evidence="9">
    <location>
        <begin position="450"/>
        <end position="485"/>
    </location>
</feature>
<keyword evidence="5 7" id="KW-0472">Membrane</keyword>
<evidence type="ECO:0000256" key="4">
    <source>
        <dbReference type="ARBA" id="ARBA00022989"/>
    </source>
</evidence>
<dbReference type="Pfam" id="PF00520">
    <property type="entry name" value="Ion_trans"/>
    <property type="match status" value="1"/>
</dbReference>
<dbReference type="InterPro" id="IPR018247">
    <property type="entry name" value="EF_Hand_1_Ca_BS"/>
</dbReference>
<dbReference type="Proteomes" id="UP000011087">
    <property type="component" value="Unassembled WGS sequence"/>
</dbReference>
<feature type="domain" description="PH" evidence="8">
    <location>
        <begin position="33"/>
        <end position="158"/>
    </location>
</feature>
<dbReference type="InterPro" id="IPR011993">
    <property type="entry name" value="PH-like_dom_sf"/>
</dbReference>
<dbReference type="PANTHER" id="PTHR10037:SF62">
    <property type="entry name" value="SODIUM CHANNEL PROTEIN 60E"/>
    <property type="match status" value="1"/>
</dbReference>
<dbReference type="Gene3D" id="1.10.238.10">
    <property type="entry name" value="EF-hand"/>
    <property type="match status" value="1"/>
</dbReference>
<evidence type="ECO:0000256" key="3">
    <source>
        <dbReference type="ARBA" id="ARBA00022837"/>
    </source>
</evidence>
<evidence type="ECO:0000256" key="5">
    <source>
        <dbReference type="ARBA" id="ARBA00023136"/>
    </source>
</evidence>
<evidence type="ECO:0008006" key="13">
    <source>
        <dbReference type="Google" id="ProtNLM"/>
    </source>
</evidence>
<feature type="region of interest" description="Disordered" evidence="6">
    <location>
        <begin position="1"/>
        <end position="25"/>
    </location>
</feature>
<dbReference type="PANTHER" id="PTHR10037">
    <property type="entry name" value="VOLTAGE-GATED CATION CHANNEL CALCIUM AND SODIUM"/>
    <property type="match status" value="1"/>
</dbReference>
<dbReference type="GO" id="GO:0005248">
    <property type="term" value="F:voltage-gated sodium channel activity"/>
    <property type="evidence" value="ECO:0007669"/>
    <property type="project" value="TreeGrafter"/>
</dbReference>
<evidence type="ECO:0000313" key="12">
    <source>
        <dbReference type="Proteomes" id="UP000011087"/>
    </source>
</evidence>
<dbReference type="SUPFAM" id="SSF81324">
    <property type="entry name" value="Voltage-gated potassium channels"/>
    <property type="match status" value="1"/>
</dbReference>
<dbReference type="InterPro" id="IPR043203">
    <property type="entry name" value="VGCC_Ca_Na"/>
</dbReference>
<dbReference type="InterPro" id="IPR027359">
    <property type="entry name" value="Volt_channel_dom_sf"/>
</dbReference>
<dbReference type="GeneID" id="17300123"/>
<dbReference type="KEGG" id="gtt:GUITHDRAFT_110577"/>
<protein>
    <recommendedName>
        <fullName evidence="13">EF-hand domain-containing protein</fullName>
    </recommendedName>
</protein>
<proteinExistence type="predicted"/>
<feature type="transmembrane region" description="Helical" evidence="7">
    <location>
        <begin position="184"/>
        <end position="204"/>
    </location>
</feature>
<sequence length="932" mass="104709">MAAVNGQSADPPRAPKDKFLGGTIAQGLPPENKRLKCGNLDKYATSSAKWQPRQVIVTKKLLMICKMDSEIVSETIPLHEVESVEAVRTARGGKEGRMTTAKEYLQHDNDDTCGNTAYSFEVTTSQDGYNAGRSYSFRTFVSADERDTWVEFLRTVVRAAIELERRTNPSISMYARIQWSVKTFFESSTVNVLISTIILSNFVINMLQAEIQPKSGSATERTFKYLDIFFTLVYTTELIFLLIAYGKKFWRDGWKIFDFVIVVVSIVGLGISETNKLQVLRLIRVFRAVKSLQFLSSFRQIIDALALAVFPLLSAFVILMLITCIYAVLAVNIFKDSDQELFGDFKRSLFTMFTVSTGDGWVEMSRSLFPESGFGSQSVLFFSSYMVIGGMIVVNVFVAVLLNAFVTSVAREKERKRMQEMKTLSSLESHHASPLDPLLATLIHYNTSEDLSERIAKLFSFLDKDDNHSLSYKEINRGMRTLHSTKEIHFSYEDFEEVTNHLEYCDQEQEVDPENFEKIIREQLKKYVQRKMATSLVYNEEDSSVGSILFVLKQLTLNIDEIASRQIKIEDEQLKMQSLLLHLNDQMSGYNAMKKVDNLQKKVSDCDRKLDALIRLNMASPNSPTPDKSDSSWKGLAIDNWIGLVPGHKTREERIKSVPITTSLPIQREDTEGREKSKSKRRSSAFQLYDAYSSLPSSRSSSVHALSLSKPLDRDSQSTLAVDPIKRSESITLDLESSGLTMVKIPLPSHHAFEDASEDLPASPELCSGCEQCRKGIARTGVMLFDAKYMYVVVATPFNESSVPLASEILPSSKARASAGPHGWDWARNMATQVLLGMGLQDALPLPLPRAKSVQVPAGDKKHIIQLFCVKMLQKNLSRLVSHQAQLTDGRLELADTNRSSKSLPHLVKVDGSTIKLMEKLMRKEIGSTDVS</sequence>
<dbReference type="eggNOG" id="KOG2302">
    <property type="taxonomic scope" value="Eukaryota"/>
</dbReference>
<evidence type="ECO:0000313" key="10">
    <source>
        <dbReference type="EMBL" id="EKX43453.1"/>
    </source>
</evidence>
<reference evidence="10 12" key="1">
    <citation type="journal article" date="2012" name="Nature">
        <title>Algal genomes reveal evolutionary mosaicism and the fate of nucleomorphs.</title>
        <authorList>
            <consortium name="DOE Joint Genome Institute"/>
            <person name="Curtis B.A."/>
            <person name="Tanifuji G."/>
            <person name="Burki F."/>
            <person name="Gruber A."/>
            <person name="Irimia M."/>
            <person name="Maruyama S."/>
            <person name="Arias M.C."/>
            <person name="Ball S.G."/>
            <person name="Gile G.H."/>
            <person name="Hirakawa Y."/>
            <person name="Hopkins J.F."/>
            <person name="Kuo A."/>
            <person name="Rensing S.A."/>
            <person name="Schmutz J."/>
            <person name="Symeonidi A."/>
            <person name="Elias M."/>
            <person name="Eveleigh R.J."/>
            <person name="Herman E.K."/>
            <person name="Klute M.J."/>
            <person name="Nakayama T."/>
            <person name="Obornik M."/>
            <person name="Reyes-Prieto A."/>
            <person name="Armbrust E.V."/>
            <person name="Aves S.J."/>
            <person name="Beiko R.G."/>
            <person name="Coutinho P."/>
            <person name="Dacks J.B."/>
            <person name="Durnford D.G."/>
            <person name="Fast N.M."/>
            <person name="Green B.R."/>
            <person name="Grisdale C.J."/>
            <person name="Hempel F."/>
            <person name="Henrissat B."/>
            <person name="Hoppner M.P."/>
            <person name="Ishida K."/>
            <person name="Kim E."/>
            <person name="Koreny L."/>
            <person name="Kroth P.G."/>
            <person name="Liu Y."/>
            <person name="Malik S.B."/>
            <person name="Maier U.G."/>
            <person name="McRose D."/>
            <person name="Mock T."/>
            <person name="Neilson J.A."/>
            <person name="Onodera N.T."/>
            <person name="Poole A.M."/>
            <person name="Pritham E.J."/>
            <person name="Richards T.A."/>
            <person name="Rocap G."/>
            <person name="Roy S.W."/>
            <person name="Sarai C."/>
            <person name="Schaack S."/>
            <person name="Shirato S."/>
            <person name="Slamovits C.H."/>
            <person name="Spencer D.F."/>
            <person name="Suzuki S."/>
            <person name="Worden A.Z."/>
            <person name="Zauner S."/>
            <person name="Barry K."/>
            <person name="Bell C."/>
            <person name="Bharti A.K."/>
            <person name="Crow J.A."/>
            <person name="Grimwood J."/>
            <person name="Kramer R."/>
            <person name="Lindquist E."/>
            <person name="Lucas S."/>
            <person name="Salamov A."/>
            <person name="McFadden G.I."/>
            <person name="Lane C.E."/>
            <person name="Keeling P.J."/>
            <person name="Gray M.W."/>
            <person name="Grigoriev I.V."/>
            <person name="Archibald J.M."/>
        </authorList>
    </citation>
    <scope>NUCLEOTIDE SEQUENCE</scope>
    <source>
        <strain evidence="10 12">CCMP2712</strain>
    </source>
</reference>
<dbReference type="PaxDb" id="55529-EKX43453"/>
<evidence type="ECO:0000256" key="7">
    <source>
        <dbReference type="SAM" id="Phobius"/>
    </source>
</evidence>
<dbReference type="InterPro" id="IPR001849">
    <property type="entry name" value="PH_domain"/>
</dbReference>
<feature type="region of interest" description="Disordered" evidence="6">
    <location>
        <begin position="653"/>
        <end position="682"/>
    </location>
</feature>
<dbReference type="Gene3D" id="1.20.120.350">
    <property type="entry name" value="Voltage-gated potassium channels. Chain C"/>
    <property type="match status" value="1"/>
</dbReference>
<dbReference type="GO" id="GO:0005509">
    <property type="term" value="F:calcium ion binding"/>
    <property type="evidence" value="ECO:0007669"/>
    <property type="project" value="InterPro"/>
</dbReference>
<reference evidence="12" key="2">
    <citation type="submission" date="2012-11" db="EMBL/GenBank/DDBJ databases">
        <authorList>
            <person name="Kuo A."/>
            <person name="Curtis B.A."/>
            <person name="Tanifuji G."/>
            <person name="Burki F."/>
            <person name="Gruber A."/>
            <person name="Irimia M."/>
            <person name="Maruyama S."/>
            <person name="Arias M.C."/>
            <person name="Ball S.G."/>
            <person name="Gile G.H."/>
            <person name="Hirakawa Y."/>
            <person name="Hopkins J.F."/>
            <person name="Rensing S.A."/>
            <person name="Schmutz J."/>
            <person name="Symeonidi A."/>
            <person name="Elias M."/>
            <person name="Eveleigh R.J."/>
            <person name="Herman E.K."/>
            <person name="Klute M.J."/>
            <person name="Nakayama T."/>
            <person name="Obornik M."/>
            <person name="Reyes-Prieto A."/>
            <person name="Armbrust E.V."/>
            <person name="Aves S.J."/>
            <person name="Beiko R.G."/>
            <person name="Coutinho P."/>
            <person name="Dacks J.B."/>
            <person name="Durnford D.G."/>
            <person name="Fast N.M."/>
            <person name="Green B.R."/>
            <person name="Grisdale C."/>
            <person name="Hempe F."/>
            <person name="Henrissat B."/>
            <person name="Hoppner M.P."/>
            <person name="Ishida K.-I."/>
            <person name="Kim E."/>
            <person name="Koreny L."/>
            <person name="Kroth P.G."/>
            <person name="Liu Y."/>
            <person name="Malik S.-B."/>
            <person name="Maier U.G."/>
            <person name="McRose D."/>
            <person name="Mock T."/>
            <person name="Neilson J.A."/>
            <person name="Onodera N.T."/>
            <person name="Poole A.M."/>
            <person name="Pritham E.J."/>
            <person name="Richards T.A."/>
            <person name="Rocap G."/>
            <person name="Roy S.W."/>
            <person name="Sarai C."/>
            <person name="Schaack S."/>
            <person name="Shirato S."/>
            <person name="Slamovits C.H."/>
            <person name="Spencer D.F."/>
            <person name="Suzuki S."/>
            <person name="Worden A.Z."/>
            <person name="Zauner S."/>
            <person name="Barry K."/>
            <person name="Bell C."/>
            <person name="Bharti A.K."/>
            <person name="Crow J.A."/>
            <person name="Grimwood J."/>
            <person name="Kramer R."/>
            <person name="Lindquist E."/>
            <person name="Lucas S."/>
            <person name="Salamov A."/>
            <person name="McFadden G.I."/>
            <person name="Lane C.E."/>
            <person name="Keeling P.J."/>
            <person name="Gray M.W."/>
            <person name="Grigoriev I.V."/>
            <person name="Archibald J.M."/>
        </authorList>
    </citation>
    <scope>NUCLEOTIDE SEQUENCE</scope>
    <source>
        <strain evidence="12">CCMP2712</strain>
    </source>
</reference>
<accession>L1J4J8</accession>
<dbReference type="EnsemblProtists" id="EKX43453">
    <property type="protein sequence ID" value="EKX43453"/>
    <property type="gene ID" value="GUITHDRAFT_110577"/>
</dbReference>
<evidence type="ECO:0000259" key="8">
    <source>
        <dbReference type="PROSITE" id="PS50003"/>
    </source>
</evidence>
<dbReference type="Gene3D" id="1.10.287.70">
    <property type="match status" value="1"/>
</dbReference>
<dbReference type="PROSITE" id="PS50222">
    <property type="entry name" value="EF_HAND_2"/>
    <property type="match status" value="1"/>
</dbReference>